<sequence length="228" mass="25836">MAQCTCKKNKNAEGSSCLMKILFVLTLLAAVFVGFDRVMPNFYVFDQNVLHTVAKRNIEKYSHDSRLMMQNVAKDLAKEYPGHIELKEEWVFNNAGGAMGSMWILHASISEYVIIFGTAVGTEGHTGRFFADDYFIMLEGEQWAYNAGDLTRQVYNVGEMHHLPRGAVQQYKIPEHGFALEYARGWIPLMLPFGFFDTIFSTLDFVSGYHTLRLTGKAVITELLQGKI</sequence>
<reference evidence="9" key="1">
    <citation type="submission" date="2020-01" db="EMBL/GenBank/DDBJ databases">
        <title>Genome Sequencing of Three Apophysomyces-Like Fungal Strains Confirms a Novel Fungal Genus in the Mucoromycota with divergent Burkholderia-like Endosymbiotic Bacteria.</title>
        <authorList>
            <person name="Stajich J.E."/>
            <person name="Macias A.M."/>
            <person name="Carter-House D."/>
            <person name="Lovett B."/>
            <person name="Kasson L.R."/>
            <person name="Berry K."/>
            <person name="Grigoriev I."/>
            <person name="Chang Y."/>
            <person name="Spatafora J."/>
            <person name="Kasson M.T."/>
        </authorList>
    </citation>
    <scope>NUCLEOTIDE SEQUENCE</scope>
    <source>
        <strain evidence="9">NRRL A-21654</strain>
    </source>
</reference>
<evidence type="ECO:0000256" key="3">
    <source>
        <dbReference type="ARBA" id="ARBA00022692"/>
    </source>
</evidence>
<dbReference type="EC" id="5.-.-.-" evidence="8"/>
<evidence type="ECO:0000313" key="9">
    <source>
        <dbReference type="EMBL" id="KAF7726243.1"/>
    </source>
</evidence>
<feature type="transmembrane region" description="Helical" evidence="8">
    <location>
        <begin position="17"/>
        <end position="35"/>
    </location>
</feature>
<dbReference type="Proteomes" id="UP000605846">
    <property type="component" value="Unassembled WGS sequence"/>
</dbReference>
<proteinExistence type="inferred from homology"/>
<keyword evidence="6 8" id="KW-0472">Membrane</keyword>
<dbReference type="OrthoDB" id="347124at2759"/>
<dbReference type="PANTHER" id="PTHR10868">
    <property type="entry name" value="SIGMA 1-TYPE OPIOID RECEPTOR-RELATED"/>
    <property type="match status" value="1"/>
</dbReference>
<evidence type="ECO:0000256" key="4">
    <source>
        <dbReference type="ARBA" id="ARBA00022824"/>
    </source>
</evidence>
<dbReference type="UniPathway" id="UPA00768"/>
<keyword evidence="5 8" id="KW-1133">Transmembrane helix</keyword>
<dbReference type="GO" id="GO:0016126">
    <property type="term" value="P:sterol biosynthetic process"/>
    <property type="evidence" value="ECO:0007669"/>
    <property type="project" value="UniProtKB-UniPathway"/>
</dbReference>
<evidence type="ECO:0000313" key="10">
    <source>
        <dbReference type="Proteomes" id="UP000605846"/>
    </source>
</evidence>
<dbReference type="Pfam" id="PF04622">
    <property type="entry name" value="ERG2_Sigma1R"/>
    <property type="match status" value="1"/>
</dbReference>
<dbReference type="GO" id="GO:0005789">
    <property type="term" value="C:endoplasmic reticulum membrane"/>
    <property type="evidence" value="ECO:0007669"/>
    <property type="project" value="UniProtKB-SubCell"/>
</dbReference>
<evidence type="ECO:0000256" key="2">
    <source>
        <dbReference type="ARBA" id="ARBA00007141"/>
    </source>
</evidence>
<keyword evidence="9" id="KW-0413">Isomerase</keyword>
<dbReference type="AlphaFoldDB" id="A0A8H7BS39"/>
<evidence type="ECO:0000256" key="6">
    <source>
        <dbReference type="ARBA" id="ARBA00023136"/>
    </source>
</evidence>
<gene>
    <name evidence="9" type="primary">ERG2</name>
    <name evidence="9" type="ORF">EC973_008953</name>
</gene>
<comment type="pathway">
    <text evidence="7 8">Steroid metabolism; ergosterol biosynthesis.</text>
</comment>
<keyword evidence="10" id="KW-1185">Reference proteome</keyword>
<comment type="similarity">
    <text evidence="2 8">Belongs to the ERG2 family.</text>
</comment>
<name>A0A8H7BS39_9FUNG</name>
<organism evidence="9 10">
    <name type="scientific">Apophysomyces ossiformis</name>
    <dbReference type="NCBI Taxonomy" id="679940"/>
    <lineage>
        <taxon>Eukaryota</taxon>
        <taxon>Fungi</taxon>
        <taxon>Fungi incertae sedis</taxon>
        <taxon>Mucoromycota</taxon>
        <taxon>Mucoromycotina</taxon>
        <taxon>Mucoromycetes</taxon>
        <taxon>Mucorales</taxon>
        <taxon>Mucorineae</taxon>
        <taxon>Mucoraceae</taxon>
        <taxon>Apophysomyces</taxon>
    </lineage>
</organism>
<dbReference type="InterPro" id="IPR006716">
    <property type="entry name" value="ERG2_sigma1_rcpt-like"/>
</dbReference>
<evidence type="ECO:0000256" key="8">
    <source>
        <dbReference type="RuleBase" id="RU368083"/>
    </source>
</evidence>
<comment type="caution">
    <text evidence="9">The sequence shown here is derived from an EMBL/GenBank/DDBJ whole genome shotgun (WGS) entry which is preliminary data.</text>
</comment>
<accession>A0A8H7BS39</accession>
<comment type="subcellular location">
    <subcellularLocation>
        <location evidence="1">Endoplasmic reticulum membrane</location>
    </subcellularLocation>
</comment>
<protein>
    <recommendedName>
        <fullName evidence="8">C-8 sterol isomerase</fullName>
        <ecNumber evidence="8">5.-.-.-</ecNumber>
    </recommendedName>
    <alternativeName>
        <fullName evidence="8">Delta-8--delta-7 sterol isomerase</fullName>
    </alternativeName>
</protein>
<keyword evidence="3 8" id="KW-0812">Transmembrane</keyword>
<comment type="function">
    <text evidence="8">Catalyzes the reaction which results in unsaturation at C-7 in the B ring of sterols.</text>
</comment>
<evidence type="ECO:0000256" key="1">
    <source>
        <dbReference type="ARBA" id="ARBA00004586"/>
    </source>
</evidence>
<dbReference type="EMBL" id="JABAYA010000081">
    <property type="protein sequence ID" value="KAF7726243.1"/>
    <property type="molecule type" value="Genomic_DNA"/>
</dbReference>
<evidence type="ECO:0000256" key="7">
    <source>
        <dbReference type="ARBA" id="ARBA00029435"/>
    </source>
</evidence>
<dbReference type="PANTHER" id="PTHR10868:SF1">
    <property type="entry name" value="SIGMA NON-OPIOID INTRACELLULAR RECEPTOR 1"/>
    <property type="match status" value="1"/>
</dbReference>
<keyword evidence="4" id="KW-0256">Endoplasmic reticulum</keyword>
<evidence type="ECO:0000256" key="5">
    <source>
        <dbReference type="ARBA" id="ARBA00022989"/>
    </source>
</evidence>
<dbReference type="GO" id="GO:0016853">
    <property type="term" value="F:isomerase activity"/>
    <property type="evidence" value="ECO:0007669"/>
    <property type="project" value="UniProtKB-KW"/>
</dbReference>